<keyword evidence="13" id="KW-0472">Membrane</keyword>
<evidence type="ECO:0000256" key="5">
    <source>
        <dbReference type="ARBA" id="ARBA00017962"/>
    </source>
</evidence>
<keyword evidence="14" id="KW-0325">Glycoprotein</keyword>
<comment type="similarity">
    <text evidence="4">Belongs to the glycosyltransferase 49 family.</text>
</comment>
<evidence type="ECO:0000256" key="18">
    <source>
        <dbReference type="ARBA" id="ARBA00032181"/>
    </source>
</evidence>
<evidence type="ECO:0000256" key="17">
    <source>
        <dbReference type="ARBA" id="ARBA00032175"/>
    </source>
</evidence>
<keyword evidence="21" id="KW-0732">Signal</keyword>
<comment type="cofactor">
    <cofactor evidence="1">
        <name>Mn(2+)</name>
        <dbReference type="ChEBI" id="CHEBI:29035"/>
    </cofactor>
</comment>
<sequence length="408" mass="47633">MSRTRKAGFIICFLIGSQLVRFCLENMFLYEATSEDTIKPGKAERALPAASEYTQGSRYGIHYFYKSEGFGNENWNPYDVTLVLHGSVDRLHRLIEITRVWRGPISMSVFAPAQDASFLDDAIDGLRLCWTSIRKTTSFHIVYPTTAKGNTSNIGSFVYLSCKDIIRRLRRKVKTDAAEKSIPYPHNVMRNVAHKGVITSHVLHIDADLKPTARLRDRLLEFLKLRTQTNNQYQARQKDLYILPVFEVRHEAGPIRNKTDLFSAFEKRQARPYMQELCPQCHKATNYELWFRSSSSTNITALHTSYTVRNIREWEPYFVSVRKRPHLDERITSYGHDRLVHMCELQANGFKFHVLSDEFLLHHGYRNKATMSQNERSRKEQRTNFYSKFIKVLGKYNYVGSKYSKCYH</sequence>
<evidence type="ECO:0000313" key="22">
    <source>
        <dbReference type="EMBL" id="CAK8692251.1"/>
    </source>
</evidence>
<keyword evidence="10" id="KW-0735">Signal-anchor</keyword>
<dbReference type="InterPro" id="IPR043189">
    <property type="entry name" value="B4GAT1"/>
</dbReference>
<dbReference type="Pfam" id="PF13896">
    <property type="entry name" value="Glyco_transf_49"/>
    <property type="match status" value="1"/>
</dbReference>
<evidence type="ECO:0000256" key="16">
    <source>
        <dbReference type="ARBA" id="ARBA00030723"/>
    </source>
</evidence>
<dbReference type="PANTHER" id="PTHR46420:SF1">
    <property type="entry name" value="BETA-1,4-GLUCURONYLTRANSFERASE 1"/>
    <property type="match status" value="1"/>
</dbReference>
<keyword evidence="23" id="KW-1185">Reference proteome</keyword>
<organism evidence="22 23">
    <name type="scientific">Clavelina lepadiformis</name>
    <name type="common">Light-bulb sea squirt</name>
    <name type="synonym">Ascidia lepadiformis</name>
    <dbReference type="NCBI Taxonomy" id="159417"/>
    <lineage>
        <taxon>Eukaryota</taxon>
        <taxon>Metazoa</taxon>
        <taxon>Chordata</taxon>
        <taxon>Tunicata</taxon>
        <taxon>Ascidiacea</taxon>
        <taxon>Aplousobranchia</taxon>
        <taxon>Clavelinidae</taxon>
        <taxon>Clavelina</taxon>
    </lineage>
</organism>
<evidence type="ECO:0000256" key="12">
    <source>
        <dbReference type="ARBA" id="ARBA00023034"/>
    </source>
</evidence>
<evidence type="ECO:0000256" key="7">
    <source>
        <dbReference type="ARBA" id="ARBA00022679"/>
    </source>
</evidence>
<accession>A0ABP0GMV2</accession>
<evidence type="ECO:0000256" key="11">
    <source>
        <dbReference type="ARBA" id="ARBA00022989"/>
    </source>
</evidence>
<comment type="caution">
    <text evidence="22">The sequence shown here is derived from an EMBL/GenBank/DDBJ whole genome shotgun (WGS) entry which is preliminary data.</text>
</comment>
<keyword evidence="8" id="KW-0812">Transmembrane</keyword>
<evidence type="ECO:0000256" key="19">
    <source>
        <dbReference type="ARBA" id="ARBA00033291"/>
    </source>
</evidence>
<evidence type="ECO:0000256" key="9">
    <source>
        <dbReference type="ARBA" id="ARBA00022723"/>
    </source>
</evidence>
<comment type="catalytic activity">
    <reaction evidence="20">
        <text>3-O-[beta-D-Xyl-(1-&gt;4)-Rib-ol-P-Rib-ol-P-3-beta-D-GalNAc-(1-&gt;3)-beta-D-GlcNAc-(1-&gt;4)-(O-6-P-alpha-D-Man)]-Thr-[protein] + UDP-alpha-D-glucuronate = 3-O-[beta-D-GlcA-(1-&gt;3)-beta-D-Xyl-(1-&gt;4)-Rib-ol-P-Rib-ol-P-3-beta-D-GalNAc-(1-&gt;3)-beta-D-GlcNAc-(1-&gt;4)-(O-6-P-alpha-D-Man)]-Thr-[protein] + UDP + H(+)</text>
        <dbReference type="Rhea" id="RHEA:46860"/>
        <dbReference type="Rhea" id="RHEA-COMP:15023"/>
        <dbReference type="Rhea" id="RHEA-COMP:17482"/>
        <dbReference type="ChEBI" id="CHEBI:15378"/>
        <dbReference type="ChEBI" id="CHEBI:58052"/>
        <dbReference type="ChEBI" id="CHEBI:58223"/>
        <dbReference type="ChEBI" id="CHEBI:142405"/>
        <dbReference type="ChEBI" id="CHEBI:177336"/>
    </reaction>
</comment>
<dbReference type="Proteomes" id="UP001642483">
    <property type="component" value="Unassembled WGS sequence"/>
</dbReference>
<evidence type="ECO:0000256" key="2">
    <source>
        <dbReference type="ARBA" id="ARBA00004323"/>
    </source>
</evidence>
<evidence type="ECO:0000256" key="1">
    <source>
        <dbReference type="ARBA" id="ARBA00001936"/>
    </source>
</evidence>
<dbReference type="PANTHER" id="PTHR46420">
    <property type="entry name" value="BETA-1,4-GLUCURONYLTRANSFERASE 1"/>
    <property type="match status" value="1"/>
</dbReference>
<keyword evidence="7" id="KW-0808">Transferase</keyword>
<evidence type="ECO:0000256" key="14">
    <source>
        <dbReference type="ARBA" id="ARBA00023180"/>
    </source>
</evidence>
<comment type="pathway">
    <text evidence="3">Protein modification; protein glycosylation.</text>
</comment>
<protein>
    <recommendedName>
        <fullName evidence="5">Beta-1,4-glucuronyltransferase 1</fullName>
    </recommendedName>
    <alternativeName>
        <fullName evidence="16">I-beta-1,3-N-acetylglucosaminyltransferase</fullName>
    </alternativeName>
    <alternativeName>
        <fullName evidence="19">N-acetyllactosaminide beta-1,3-N-acetylglucosaminyltransferase</fullName>
    </alternativeName>
    <alternativeName>
        <fullName evidence="17">Poly-N-acetyllactosamine extension enzyme</fullName>
    </alternativeName>
    <alternativeName>
        <fullName evidence="18">UDP-GlcNAc:betaGal beta-1,3-N-acetylglucosaminyltransferase 1</fullName>
    </alternativeName>
</protein>
<evidence type="ECO:0000256" key="8">
    <source>
        <dbReference type="ARBA" id="ARBA00022692"/>
    </source>
</evidence>
<feature type="chain" id="PRO_5045391948" description="Beta-1,4-glucuronyltransferase 1" evidence="21">
    <location>
        <begin position="23"/>
        <end position="408"/>
    </location>
</feature>
<dbReference type="EMBL" id="CAWYQH010000130">
    <property type="protein sequence ID" value="CAK8692251.1"/>
    <property type="molecule type" value="Genomic_DNA"/>
</dbReference>
<feature type="signal peptide" evidence="21">
    <location>
        <begin position="1"/>
        <end position="22"/>
    </location>
</feature>
<evidence type="ECO:0000256" key="6">
    <source>
        <dbReference type="ARBA" id="ARBA00022676"/>
    </source>
</evidence>
<evidence type="ECO:0000256" key="10">
    <source>
        <dbReference type="ARBA" id="ARBA00022968"/>
    </source>
</evidence>
<keyword evidence="15" id="KW-0464">Manganese</keyword>
<name>A0ABP0GMV2_CLALP</name>
<evidence type="ECO:0000256" key="15">
    <source>
        <dbReference type="ARBA" id="ARBA00023211"/>
    </source>
</evidence>
<evidence type="ECO:0000256" key="4">
    <source>
        <dbReference type="ARBA" id="ARBA00008539"/>
    </source>
</evidence>
<evidence type="ECO:0000313" key="23">
    <source>
        <dbReference type="Proteomes" id="UP001642483"/>
    </source>
</evidence>
<evidence type="ECO:0000256" key="13">
    <source>
        <dbReference type="ARBA" id="ARBA00023136"/>
    </source>
</evidence>
<evidence type="ECO:0000256" key="20">
    <source>
        <dbReference type="ARBA" id="ARBA00047852"/>
    </source>
</evidence>
<comment type="subcellular location">
    <subcellularLocation>
        <location evidence="2">Golgi apparatus membrane</location>
        <topology evidence="2">Single-pass type II membrane protein</topology>
    </subcellularLocation>
</comment>
<keyword evidence="9" id="KW-0479">Metal-binding</keyword>
<evidence type="ECO:0000256" key="21">
    <source>
        <dbReference type="SAM" id="SignalP"/>
    </source>
</evidence>
<reference evidence="22 23" key="1">
    <citation type="submission" date="2024-02" db="EMBL/GenBank/DDBJ databases">
        <authorList>
            <person name="Daric V."/>
            <person name="Darras S."/>
        </authorList>
    </citation>
    <scope>NUCLEOTIDE SEQUENCE [LARGE SCALE GENOMIC DNA]</scope>
</reference>
<keyword evidence="6" id="KW-0328">Glycosyltransferase</keyword>
<keyword evidence="11" id="KW-1133">Transmembrane helix</keyword>
<evidence type="ECO:0000256" key="3">
    <source>
        <dbReference type="ARBA" id="ARBA00004922"/>
    </source>
</evidence>
<keyword evidence="12" id="KW-0333">Golgi apparatus</keyword>
<proteinExistence type="inferred from homology"/>
<gene>
    <name evidence="22" type="ORF">CVLEPA_LOCUS24977</name>
</gene>